<sequence>MLGLRIRNGGIVEVWVGLMPLAPGAAGGGVLVLGLLMKTLADRRDSRAVGSAALRQEEWQISLHDSDLRVRPSSPKVARSGTERT</sequence>
<organism evidence="3 4">
    <name type="scientific">Streptomyces sudanensis</name>
    <dbReference type="NCBI Taxonomy" id="436397"/>
    <lineage>
        <taxon>Bacteria</taxon>
        <taxon>Bacillati</taxon>
        <taxon>Actinomycetota</taxon>
        <taxon>Actinomycetes</taxon>
        <taxon>Kitasatosporales</taxon>
        <taxon>Streptomycetaceae</taxon>
        <taxon>Streptomyces</taxon>
    </lineage>
</organism>
<keyword evidence="4" id="KW-1185">Reference proteome</keyword>
<evidence type="ECO:0000256" key="1">
    <source>
        <dbReference type="SAM" id="MobiDB-lite"/>
    </source>
</evidence>
<evidence type="ECO:0000256" key="2">
    <source>
        <dbReference type="SAM" id="Phobius"/>
    </source>
</evidence>
<keyword evidence="2" id="KW-1133">Transmembrane helix</keyword>
<dbReference type="RefSeq" id="WP_010471355.1">
    <property type="nucleotide sequence ID" value="NZ_CP095474.1"/>
</dbReference>
<feature type="transmembrane region" description="Helical" evidence="2">
    <location>
        <begin position="14"/>
        <end position="37"/>
    </location>
</feature>
<keyword evidence="2" id="KW-0472">Membrane</keyword>
<evidence type="ECO:0000313" key="3">
    <source>
        <dbReference type="EMBL" id="URN18553.1"/>
    </source>
</evidence>
<reference evidence="3" key="1">
    <citation type="submission" date="2022-04" db="EMBL/GenBank/DDBJ databases">
        <title>Systematic whole-genome sequencing reveals an unexpected diversity among actinomycetoma pathogens and provides insights into their antibacterial susceptibilities.</title>
        <authorList>
            <person name="Watson A.K."/>
            <person name="Kepplinger B."/>
            <person name="Bakhiet S.M."/>
            <person name="Mhmoud N.A."/>
            <person name="Chapman J."/>
            <person name="Allenby N."/>
            <person name="Mickiewicz K."/>
            <person name="Goodfellow M."/>
            <person name="Fahal A.H."/>
            <person name="Errington J."/>
        </authorList>
    </citation>
    <scope>NUCLEOTIDE SEQUENCE</scope>
    <source>
        <strain evidence="3">SD 504</strain>
    </source>
</reference>
<feature type="region of interest" description="Disordered" evidence="1">
    <location>
        <begin position="65"/>
        <end position="85"/>
    </location>
</feature>
<accession>A0ABY4TJM6</accession>
<dbReference type="Proteomes" id="UP001056383">
    <property type="component" value="Chromosome"/>
</dbReference>
<gene>
    <name evidence="3" type="ORF">MW084_24255</name>
</gene>
<protein>
    <submittedName>
        <fullName evidence="3">Uncharacterized protein</fullName>
    </submittedName>
</protein>
<keyword evidence="2" id="KW-0812">Transmembrane</keyword>
<dbReference type="EMBL" id="CP095474">
    <property type="protein sequence ID" value="URN18553.1"/>
    <property type="molecule type" value="Genomic_DNA"/>
</dbReference>
<evidence type="ECO:0000313" key="4">
    <source>
        <dbReference type="Proteomes" id="UP001056383"/>
    </source>
</evidence>
<name>A0ABY4TJM6_9ACTN</name>
<proteinExistence type="predicted"/>